<dbReference type="NCBIfam" id="NF001221">
    <property type="entry name" value="PRK00197.1"/>
    <property type="match status" value="1"/>
</dbReference>
<dbReference type="PIRSF" id="PIRSF000151">
    <property type="entry name" value="GPR"/>
    <property type="match status" value="1"/>
</dbReference>
<dbReference type="EC" id="1.2.1.41" evidence="2"/>
<evidence type="ECO:0000256" key="1">
    <source>
        <dbReference type="ARBA" id="ARBA00004985"/>
    </source>
</evidence>
<gene>
    <name evidence="13" type="primary">PRO2</name>
    <name evidence="13" type="ORF">SmJEL517_g00878</name>
</gene>
<keyword evidence="5" id="KW-0521">NADP</keyword>
<evidence type="ECO:0000256" key="7">
    <source>
        <dbReference type="ARBA" id="ARBA00049024"/>
    </source>
</evidence>
<evidence type="ECO:0000256" key="4">
    <source>
        <dbReference type="ARBA" id="ARBA00022650"/>
    </source>
</evidence>
<dbReference type="Proteomes" id="UP000319731">
    <property type="component" value="Unassembled WGS sequence"/>
</dbReference>
<dbReference type="NCBIfam" id="TIGR00407">
    <property type="entry name" value="proA"/>
    <property type="match status" value="1"/>
</dbReference>
<reference evidence="13 14" key="1">
    <citation type="journal article" date="2019" name="Sci. Rep.">
        <title>Comparative genomics of chytrid fungi reveal insights into the obligate biotrophic and pathogenic lifestyle of Synchytrium endobioticum.</title>
        <authorList>
            <person name="van de Vossenberg B.T.L.H."/>
            <person name="Warris S."/>
            <person name="Nguyen H.D.T."/>
            <person name="van Gent-Pelzer M.P.E."/>
            <person name="Joly D.L."/>
            <person name="van de Geest H.C."/>
            <person name="Bonants P.J.M."/>
            <person name="Smith D.S."/>
            <person name="Levesque C.A."/>
            <person name="van der Lee T.A.J."/>
        </authorList>
    </citation>
    <scope>NUCLEOTIDE SEQUENCE [LARGE SCALE GENOMIC DNA]</scope>
    <source>
        <strain evidence="13 14">JEL517</strain>
    </source>
</reference>
<sequence>MANSQSDILALAKSARLAALQLQTASDAEKRTALRFIHQHLQAHKQQILEANARDLQAAKNDTHLSSTLVKRLDLNAGGDKFDSMLQGVLDVQSLTDPCGQVTLATKLDDGLEMFRVTCPVGVLLMIFEARPEVVVQVACLAIKSGNAVVLKGGKEASHSNQILHKVISAALAEASISTVPASGIQLVSTREAVSDLLLLDKYIDMAIPRGGYDLVKYVKKHATMPVLGHADGLCSIYLDETADVSKAIPVIVDSKTSYPAACNSTETLLVHANCLATVFPKVADALLAAGVSLRCDPASYTSISSRKPPSTSSATITTSTPEDYNTEFLDLVLAVKTVSSLSEAIIHINTNGSHHTDAIITESKPHAEQFMAQVDAAGVYWNASTRFADGFRYGFGAEIGVSTNKTHARGPVGLEGLVIYKYRIYGSGNATADYSKKRKYLHEPIDIESVKHRFITK</sequence>
<dbReference type="AlphaFoldDB" id="A0A507C5Q2"/>
<comment type="similarity">
    <text evidence="9">Belongs to the gamma-glutamyl phosphate reductase family.</text>
</comment>
<comment type="caution">
    <text evidence="13">The sequence shown here is derived from an EMBL/GenBank/DDBJ whole genome shotgun (WGS) entry which is preliminary data.</text>
</comment>
<dbReference type="Gene3D" id="3.40.605.10">
    <property type="entry name" value="Aldehyde Dehydrogenase, Chain A, domain 1"/>
    <property type="match status" value="1"/>
</dbReference>
<dbReference type="InterPro" id="IPR016161">
    <property type="entry name" value="Ald_DH/histidinol_DH"/>
</dbReference>
<dbReference type="SUPFAM" id="SSF53720">
    <property type="entry name" value="ALDH-like"/>
    <property type="match status" value="1"/>
</dbReference>
<dbReference type="GeneID" id="42002103"/>
<organism evidence="13 14">
    <name type="scientific">Synchytrium microbalum</name>
    <dbReference type="NCBI Taxonomy" id="1806994"/>
    <lineage>
        <taxon>Eukaryota</taxon>
        <taxon>Fungi</taxon>
        <taxon>Fungi incertae sedis</taxon>
        <taxon>Chytridiomycota</taxon>
        <taxon>Chytridiomycota incertae sedis</taxon>
        <taxon>Chytridiomycetes</taxon>
        <taxon>Synchytriales</taxon>
        <taxon>Synchytriaceae</taxon>
        <taxon>Synchytrium</taxon>
    </lineage>
</organism>
<name>A0A507C5Q2_9FUNG</name>
<evidence type="ECO:0000256" key="8">
    <source>
        <dbReference type="ARBA" id="ARBA00059423"/>
    </source>
</evidence>
<accession>A0A507C5Q2</accession>
<dbReference type="PROSITE" id="PS01223">
    <property type="entry name" value="PROA"/>
    <property type="match status" value="1"/>
</dbReference>
<dbReference type="InterPro" id="IPR015590">
    <property type="entry name" value="Aldehyde_DH_dom"/>
</dbReference>
<comment type="catalytic activity">
    <reaction evidence="7">
        <text>L-glutamate 5-semialdehyde + phosphate + NADP(+) = L-glutamyl 5-phosphate + NADPH + H(+)</text>
        <dbReference type="Rhea" id="RHEA:19541"/>
        <dbReference type="ChEBI" id="CHEBI:15378"/>
        <dbReference type="ChEBI" id="CHEBI:43474"/>
        <dbReference type="ChEBI" id="CHEBI:57783"/>
        <dbReference type="ChEBI" id="CHEBI:58066"/>
        <dbReference type="ChEBI" id="CHEBI:58274"/>
        <dbReference type="ChEBI" id="CHEBI:58349"/>
        <dbReference type="EC" id="1.2.1.41"/>
    </reaction>
</comment>
<evidence type="ECO:0000313" key="13">
    <source>
        <dbReference type="EMBL" id="TPX36910.1"/>
    </source>
</evidence>
<dbReference type="CDD" id="cd07079">
    <property type="entry name" value="ALDH_F18-19_ProA-GPR"/>
    <property type="match status" value="1"/>
</dbReference>
<evidence type="ECO:0000256" key="10">
    <source>
        <dbReference type="ARBA" id="ARBA00075718"/>
    </source>
</evidence>
<evidence type="ECO:0000256" key="9">
    <source>
        <dbReference type="ARBA" id="ARBA00060997"/>
    </source>
</evidence>
<dbReference type="FunFam" id="3.40.309.10:FF:000006">
    <property type="entry name" value="Gamma-glutamyl phosphate reductase"/>
    <property type="match status" value="1"/>
</dbReference>
<feature type="domain" description="Aldehyde dehydrogenase" evidence="12">
    <location>
        <begin position="4"/>
        <end position="288"/>
    </location>
</feature>
<dbReference type="GO" id="GO:0050661">
    <property type="term" value="F:NADP binding"/>
    <property type="evidence" value="ECO:0007669"/>
    <property type="project" value="InterPro"/>
</dbReference>
<dbReference type="RefSeq" id="XP_031026981.1">
    <property type="nucleotide sequence ID" value="XM_031166806.1"/>
</dbReference>
<dbReference type="Pfam" id="PF00171">
    <property type="entry name" value="Aldedh"/>
    <property type="match status" value="1"/>
</dbReference>
<dbReference type="Gene3D" id="3.40.309.10">
    <property type="entry name" value="Aldehyde Dehydrogenase, Chain A, domain 2"/>
    <property type="match status" value="1"/>
</dbReference>
<keyword evidence="4" id="KW-0641">Proline biosynthesis</keyword>
<dbReference type="PANTHER" id="PTHR11063:SF8">
    <property type="entry name" value="DELTA-1-PYRROLINE-5-CARBOXYLATE SYNTHASE"/>
    <property type="match status" value="1"/>
</dbReference>
<keyword evidence="6" id="KW-0560">Oxidoreductase</keyword>
<dbReference type="HAMAP" id="MF_00412">
    <property type="entry name" value="ProA"/>
    <property type="match status" value="1"/>
</dbReference>
<dbReference type="OrthoDB" id="1934954at2759"/>
<keyword evidence="14" id="KW-1185">Reference proteome</keyword>
<dbReference type="InterPro" id="IPR016162">
    <property type="entry name" value="Ald_DH_N"/>
</dbReference>
<evidence type="ECO:0000256" key="3">
    <source>
        <dbReference type="ARBA" id="ARBA00022605"/>
    </source>
</evidence>
<evidence type="ECO:0000256" key="5">
    <source>
        <dbReference type="ARBA" id="ARBA00022857"/>
    </source>
</evidence>
<comment type="pathway">
    <text evidence="1">Amino-acid biosynthesis; L-proline biosynthesis; L-glutamate 5-semialdehyde from L-glutamate: step 2/2.</text>
</comment>
<keyword evidence="3" id="KW-0028">Amino-acid biosynthesis</keyword>
<evidence type="ECO:0000259" key="12">
    <source>
        <dbReference type="Pfam" id="PF00171"/>
    </source>
</evidence>
<dbReference type="STRING" id="1806994.A0A507C5Q2"/>
<evidence type="ECO:0000256" key="2">
    <source>
        <dbReference type="ARBA" id="ARBA00013002"/>
    </source>
</evidence>
<dbReference type="EMBL" id="QEAO01000003">
    <property type="protein sequence ID" value="TPX36910.1"/>
    <property type="molecule type" value="Genomic_DNA"/>
</dbReference>
<dbReference type="PANTHER" id="PTHR11063">
    <property type="entry name" value="GLUTAMATE SEMIALDEHYDE DEHYDROGENASE"/>
    <property type="match status" value="1"/>
</dbReference>
<dbReference type="GO" id="GO:0004350">
    <property type="term" value="F:glutamate-5-semialdehyde dehydrogenase activity"/>
    <property type="evidence" value="ECO:0007669"/>
    <property type="project" value="UniProtKB-EC"/>
</dbReference>
<dbReference type="InterPro" id="IPR012134">
    <property type="entry name" value="Glu-5-SA_DH"/>
</dbReference>
<evidence type="ECO:0000256" key="6">
    <source>
        <dbReference type="ARBA" id="ARBA00023002"/>
    </source>
</evidence>
<dbReference type="InterPro" id="IPR000965">
    <property type="entry name" value="GPR_dom"/>
</dbReference>
<proteinExistence type="inferred from homology"/>
<comment type="function">
    <text evidence="8">Catalyzes the NADPH dependent reduction of L-gamma-glutamyl 5-phosphate into L-glutamate 5-semialdehyde and phosphate. The product spontaneously undergoes cyclization to form 1-pyrroline-5-carboxylate.</text>
</comment>
<evidence type="ECO:0000313" key="14">
    <source>
        <dbReference type="Proteomes" id="UP000319731"/>
    </source>
</evidence>
<dbReference type="GO" id="GO:0055129">
    <property type="term" value="P:L-proline biosynthetic process"/>
    <property type="evidence" value="ECO:0007669"/>
    <property type="project" value="UniProtKB-UniPathway"/>
</dbReference>
<dbReference type="InterPro" id="IPR016163">
    <property type="entry name" value="Ald_DH_C"/>
</dbReference>
<dbReference type="UniPathway" id="UPA00098">
    <property type="reaction ID" value="UER00360"/>
</dbReference>
<protein>
    <recommendedName>
        <fullName evidence="2">glutamate-5-semialdehyde dehydrogenase</fullName>
        <ecNumber evidence="2">1.2.1.41</ecNumber>
    </recommendedName>
    <alternativeName>
        <fullName evidence="11">Glutamate-5-semialdehyde dehydrogenase</fullName>
    </alternativeName>
    <alternativeName>
        <fullName evidence="10">Glutamyl-gamma-semialdehyde dehydrogenase</fullName>
    </alternativeName>
</protein>
<evidence type="ECO:0000256" key="11">
    <source>
        <dbReference type="ARBA" id="ARBA00077451"/>
    </source>
</evidence>
<dbReference type="InterPro" id="IPR020593">
    <property type="entry name" value="G-glutamylP_reductase_CS"/>
</dbReference>